<keyword evidence="3" id="KW-1185">Reference proteome</keyword>
<gene>
    <name evidence="2" type="ORF">SAMN05192553_1113</name>
</gene>
<keyword evidence="1" id="KW-0472">Membrane</keyword>
<keyword evidence="1" id="KW-1133">Transmembrane helix</keyword>
<accession>A0A1H7BKE3</accession>
<dbReference type="Proteomes" id="UP000199403">
    <property type="component" value="Unassembled WGS sequence"/>
</dbReference>
<feature type="transmembrane region" description="Helical" evidence="1">
    <location>
        <begin position="79"/>
        <end position="102"/>
    </location>
</feature>
<feature type="transmembrane region" description="Helical" evidence="1">
    <location>
        <begin position="114"/>
        <end position="134"/>
    </location>
</feature>
<feature type="transmembrane region" description="Helical" evidence="1">
    <location>
        <begin position="173"/>
        <end position="193"/>
    </location>
</feature>
<evidence type="ECO:0000256" key="1">
    <source>
        <dbReference type="SAM" id="Phobius"/>
    </source>
</evidence>
<dbReference type="RefSeq" id="WP_092178455.1">
    <property type="nucleotide sequence ID" value="NZ_FNZH01000011.1"/>
</dbReference>
<feature type="transmembrane region" description="Helical" evidence="1">
    <location>
        <begin position="146"/>
        <end position="167"/>
    </location>
</feature>
<evidence type="ECO:0000313" key="3">
    <source>
        <dbReference type="Proteomes" id="UP000199403"/>
    </source>
</evidence>
<protein>
    <submittedName>
        <fullName evidence="2">Uncharacterized protein</fullName>
    </submittedName>
</protein>
<dbReference type="AlphaFoldDB" id="A0A1H7BKE3"/>
<proteinExistence type="predicted"/>
<keyword evidence="1" id="KW-0812">Transmembrane</keyword>
<sequence>MISEQQLTIISRAIRHSEIADKALQDDLIDHFCCVVEAEMQSGQSFENAFQAAYAQITPNGFGEIQQETLYLRNHKKRLLLNQCTFLSGYVFALSATLGAFFKIMYLPGATSLLYAGMLGFAFVFMPLLLVTKLKNRLFLHLSGKLQWIVGSLTGMVLIAACLFKLLHLQGAGLLLGLGFLLLGLGFLPFFFFRMFKASQAAT</sequence>
<dbReference type="EMBL" id="FNZH01000011">
    <property type="protein sequence ID" value="SEJ74700.1"/>
    <property type="molecule type" value="Genomic_DNA"/>
</dbReference>
<dbReference type="STRING" id="1416801.SAMN05192553_1113"/>
<organism evidence="2 3">
    <name type="scientific">Cyclobacterium xiamenense</name>
    <dbReference type="NCBI Taxonomy" id="1297121"/>
    <lineage>
        <taxon>Bacteria</taxon>
        <taxon>Pseudomonadati</taxon>
        <taxon>Bacteroidota</taxon>
        <taxon>Cytophagia</taxon>
        <taxon>Cytophagales</taxon>
        <taxon>Cyclobacteriaceae</taxon>
        <taxon>Cyclobacterium</taxon>
    </lineage>
</organism>
<dbReference type="OrthoDB" id="1134798at2"/>
<name>A0A1H7BKE3_9BACT</name>
<evidence type="ECO:0000313" key="2">
    <source>
        <dbReference type="EMBL" id="SEJ74700.1"/>
    </source>
</evidence>
<reference evidence="3" key="1">
    <citation type="submission" date="2016-10" db="EMBL/GenBank/DDBJ databases">
        <authorList>
            <person name="Varghese N."/>
            <person name="Submissions S."/>
        </authorList>
    </citation>
    <scope>NUCLEOTIDE SEQUENCE [LARGE SCALE GENOMIC DNA]</scope>
    <source>
        <strain evidence="3">IBRC-M 10761</strain>
    </source>
</reference>